<dbReference type="FunFam" id="3.40.50.720:FF:000049">
    <property type="entry name" value="Alanine dehydrogenase"/>
    <property type="match status" value="1"/>
</dbReference>
<dbReference type="Gene3D" id="3.40.50.720">
    <property type="entry name" value="NAD(P)-binding Rossmann-like Domain"/>
    <property type="match status" value="2"/>
</dbReference>
<proteinExistence type="inferred from homology"/>
<evidence type="ECO:0000256" key="3">
    <source>
        <dbReference type="ARBA" id="ARBA00023002"/>
    </source>
</evidence>
<feature type="active site" description="Proton donor/acceptor" evidence="6">
    <location>
        <position position="96"/>
    </location>
</feature>
<organism evidence="11 12">
    <name type="scientific">Peredibacter starrii</name>
    <dbReference type="NCBI Taxonomy" id="28202"/>
    <lineage>
        <taxon>Bacteria</taxon>
        <taxon>Pseudomonadati</taxon>
        <taxon>Bdellovibrionota</taxon>
        <taxon>Bacteriovoracia</taxon>
        <taxon>Bacteriovoracales</taxon>
        <taxon>Bacteriovoracaceae</taxon>
        <taxon>Peredibacter</taxon>
    </lineage>
</organism>
<feature type="domain" description="Alanine dehydrogenase/pyridine nucleotide transhydrogenase N-terminal" evidence="10">
    <location>
        <begin position="4"/>
        <end position="137"/>
    </location>
</feature>
<feature type="binding site" evidence="8">
    <location>
        <position position="203"/>
    </location>
    <ligand>
        <name>NAD(+)</name>
        <dbReference type="ChEBI" id="CHEBI:57540"/>
    </ligand>
</feature>
<evidence type="ECO:0000256" key="4">
    <source>
        <dbReference type="ARBA" id="ARBA00023027"/>
    </source>
</evidence>
<evidence type="ECO:0000313" key="12">
    <source>
        <dbReference type="Proteomes" id="UP001324634"/>
    </source>
</evidence>
<dbReference type="Proteomes" id="UP001324634">
    <property type="component" value="Chromosome"/>
</dbReference>
<dbReference type="InterPro" id="IPR007698">
    <property type="entry name" value="AlaDH/PNT_NAD(H)-bd"/>
</dbReference>
<dbReference type="GO" id="GO:0005886">
    <property type="term" value="C:plasma membrane"/>
    <property type="evidence" value="ECO:0007669"/>
    <property type="project" value="TreeGrafter"/>
</dbReference>
<evidence type="ECO:0000259" key="9">
    <source>
        <dbReference type="SMART" id="SM01002"/>
    </source>
</evidence>
<dbReference type="GO" id="GO:0042853">
    <property type="term" value="P:L-alanine catabolic process"/>
    <property type="evidence" value="ECO:0007669"/>
    <property type="project" value="InterPro"/>
</dbReference>
<feature type="binding site" evidence="7">
    <location>
        <position position="75"/>
    </location>
    <ligand>
        <name>substrate</name>
    </ligand>
</feature>
<feature type="binding site" evidence="8">
    <location>
        <begin position="298"/>
        <end position="301"/>
    </location>
    <ligand>
        <name>NAD(+)</name>
        <dbReference type="ChEBI" id="CHEBI:57540"/>
    </ligand>
</feature>
<dbReference type="PANTHER" id="PTHR42795:SF1">
    <property type="entry name" value="ALANINE DEHYDROGENASE"/>
    <property type="match status" value="1"/>
</dbReference>
<keyword evidence="4 5" id="KW-0520">NAD</keyword>
<dbReference type="GO" id="GO:0000286">
    <property type="term" value="F:alanine dehydrogenase activity"/>
    <property type="evidence" value="ECO:0007669"/>
    <property type="project" value="UniProtKB-UniRule"/>
</dbReference>
<dbReference type="NCBIfam" id="TIGR00518">
    <property type="entry name" value="alaDH"/>
    <property type="match status" value="1"/>
</dbReference>
<reference evidence="11 12" key="1">
    <citation type="submission" date="2023-11" db="EMBL/GenBank/DDBJ databases">
        <title>Peredibacter starrii A3.12.</title>
        <authorList>
            <person name="Mitchell R.J."/>
        </authorList>
    </citation>
    <scope>NUCLEOTIDE SEQUENCE [LARGE SCALE GENOMIC DNA]</scope>
    <source>
        <strain evidence="11 12">A3.12</strain>
    </source>
</reference>
<dbReference type="CDD" id="cd05305">
    <property type="entry name" value="L-AlaDH"/>
    <property type="match status" value="1"/>
</dbReference>
<evidence type="ECO:0000256" key="7">
    <source>
        <dbReference type="PIRSR" id="PIRSR000183-2"/>
    </source>
</evidence>
<feature type="active site" description="Proton donor/acceptor" evidence="6">
    <location>
        <position position="270"/>
    </location>
</feature>
<keyword evidence="3 5" id="KW-0560">Oxidoreductase</keyword>
<keyword evidence="8" id="KW-0547">Nucleotide-binding</keyword>
<dbReference type="KEGG" id="psti:SOO65_05605"/>
<name>A0AAX4HS60_9BACT</name>
<dbReference type="AlphaFoldDB" id="A0AAX4HS60"/>
<dbReference type="InterPro" id="IPR036291">
    <property type="entry name" value="NAD(P)-bd_dom_sf"/>
</dbReference>
<comment type="catalytic activity">
    <reaction evidence="5">
        <text>L-alanine + NAD(+) + H2O = pyruvate + NH4(+) + NADH + H(+)</text>
        <dbReference type="Rhea" id="RHEA:18405"/>
        <dbReference type="ChEBI" id="CHEBI:15361"/>
        <dbReference type="ChEBI" id="CHEBI:15377"/>
        <dbReference type="ChEBI" id="CHEBI:15378"/>
        <dbReference type="ChEBI" id="CHEBI:28938"/>
        <dbReference type="ChEBI" id="CHEBI:57540"/>
        <dbReference type="ChEBI" id="CHEBI:57945"/>
        <dbReference type="ChEBI" id="CHEBI:57972"/>
        <dbReference type="EC" id="1.4.1.1"/>
    </reaction>
</comment>
<evidence type="ECO:0000259" key="10">
    <source>
        <dbReference type="SMART" id="SM01003"/>
    </source>
</evidence>
<dbReference type="InterPro" id="IPR008141">
    <property type="entry name" value="Ala_DH"/>
</dbReference>
<protein>
    <recommendedName>
        <fullName evidence="2 5">Alanine dehydrogenase</fullName>
        <ecNumber evidence="2 5">1.4.1.1</ecNumber>
    </recommendedName>
</protein>
<sequence length="372" mass="39909">MKIAVPKEIKNNENRVGLTPSGARQLVQDGHEVYVQHNAGMGIGITDEEYIKAGAKIVPTLEDAFAIGEMIIKVKEPQPNEIALLKPHHILYTYLHLAADKPQTEGLMKSGATCIAYETIQLEDNSLPLLVPMSEVAGRMSVQVGATYLQLDKGGKGILLGGVPGVRRAKVTIIGCGIAGTNAAQMAVGMGADVTLIDLSTKRLAELDQLFENKVNTIFSNSQNIEEAVLASDLVIGAVLVPGAKAPKLVTRDMISKMSKGSVVVDIAVDQGGCIETCKATTHENPTFVVDGVVHYCVANMPGAVARTSTFALTNVTLKYARMIAKDGVDRAIMKDKPLRLGVNIYKGKLVYEQVATDLDLPYTPLQLDKYL</sequence>
<dbReference type="SUPFAM" id="SSF52283">
    <property type="entry name" value="Formate/glycerate dehydrogenase catalytic domain-like"/>
    <property type="match status" value="1"/>
</dbReference>
<dbReference type="InterPro" id="IPR007886">
    <property type="entry name" value="AlaDH/PNT_N"/>
</dbReference>
<accession>A0AAX4HS60</accession>
<dbReference type="RefSeq" id="WP_321398204.1">
    <property type="nucleotide sequence ID" value="NZ_CP139487.1"/>
</dbReference>
<evidence type="ECO:0000313" key="11">
    <source>
        <dbReference type="EMBL" id="WPU66216.1"/>
    </source>
</evidence>
<dbReference type="Pfam" id="PF05222">
    <property type="entry name" value="AlaDh_PNT_N"/>
    <property type="match status" value="1"/>
</dbReference>
<dbReference type="SMART" id="SM01002">
    <property type="entry name" value="AlaDh_PNT_C"/>
    <property type="match status" value="1"/>
</dbReference>
<dbReference type="EC" id="1.4.1.1" evidence="2 5"/>
<keyword evidence="12" id="KW-1185">Reference proteome</keyword>
<dbReference type="Pfam" id="PF01262">
    <property type="entry name" value="AlaDh_PNT_C"/>
    <property type="match status" value="1"/>
</dbReference>
<feature type="binding site" evidence="8">
    <location>
        <position position="198"/>
    </location>
    <ligand>
        <name>NAD(+)</name>
        <dbReference type="ChEBI" id="CHEBI:57540"/>
    </ligand>
</feature>
<feature type="binding site" evidence="8">
    <location>
        <position position="220"/>
    </location>
    <ligand>
        <name>NAD(+)</name>
        <dbReference type="ChEBI" id="CHEBI:57540"/>
    </ligand>
</feature>
<gene>
    <name evidence="11" type="primary">ald</name>
    <name evidence="11" type="ORF">SOO65_05605</name>
</gene>
<comment type="similarity">
    <text evidence="1 5">Belongs to the AlaDH/PNT family.</text>
</comment>
<dbReference type="SMART" id="SM01003">
    <property type="entry name" value="AlaDh_PNT_N"/>
    <property type="match status" value="1"/>
</dbReference>
<feature type="domain" description="Alanine dehydrogenase/pyridine nucleotide transhydrogenase NAD(H)-binding" evidence="9">
    <location>
        <begin position="149"/>
        <end position="297"/>
    </location>
</feature>
<evidence type="ECO:0000256" key="8">
    <source>
        <dbReference type="PIRSR" id="PIRSR000183-3"/>
    </source>
</evidence>
<feature type="binding site" evidence="7">
    <location>
        <position position="15"/>
    </location>
    <ligand>
        <name>substrate</name>
    </ligand>
</feature>
<evidence type="ECO:0000256" key="2">
    <source>
        <dbReference type="ARBA" id="ARBA00012897"/>
    </source>
</evidence>
<dbReference type="GO" id="GO:0000166">
    <property type="term" value="F:nucleotide binding"/>
    <property type="evidence" value="ECO:0007669"/>
    <property type="project" value="UniProtKB-KW"/>
</dbReference>
<dbReference type="EMBL" id="CP139487">
    <property type="protein sequence ID" value="WPU66216.1"/>
    <property type="molecule type" value="Genomic_DNA"/>
</dbReference>
<feature type="binding site" evidence="8">
    <location>
        <begin position="267"/>
        <end position="270"/>
    </location>
    <ligand>
        <name>NAD(+)</name>
        <dbReference type="ChEBI" id="CHEBI:57540"/>
    </ligand>
</feature>
<evidence type="ECO:0000256" key="5">
    <source>
        <dbReference type="PIRNR" id="PIRNR000183"/>
    </source>
</evidence>
<evidence type="ECO:0000256" key="1">
    <source>
        <dbReference type="ARBA" id="ARBA00005689"/>
    </source>
</evidence>
<evidence type="ECO:0000256" key="6">
    <source>
        <dbReference type="PIRSR" id="PIRSR000183-1"/>
    </source>
</evidence>
<feature type="binding site" evidence="8">
    <location>
        <position position="134"/>
    </location>
    <ligand>
        <name>NAD(+)</name>
        <dbReference type="ChEBI" id="CHEBI:57540"/>
    </ligand>
</feature>
<feature type="binding site" evidence="8">
    <location>
        <begin position="239"/>
        <end position="240"/>
    </location>
    <ligand>
        <name>NAD(+)</name>
        <dbReference type="ChEBI" id="CHEBI:57540"/>
    </ligand>
</feature>
<dbReference type="PIRSF" id="PIRSF000183">
    <property type="entry name" value="Alanine_dh"/>
    <property type="match status" value="1"/>
</dbReference>
<dbReference type="SUPFAM" id="SSF51735">
    <property type="entry name" value="NAD(P)-binding Rossmann-fold domains"/>
    <property type="match status" value="1"/>
</dbReference>
<dbReference type="PANTHER" id="PTHR42795">
    <property type="entry name" value="ALANINE DEHYDROGENASE"/>
    <property type="match status" value="1"/>
</dbReference>